<proteinExistence type="predicted"/>
<dbReference type="GO" id="GO:0005886">
    <property type="term" value="C:plasma membrane"/>
    <property type="evidence" value="ECO:0007669"/>
    <property type="project" value="TreeGrafter"/>
</dbReference>
<feature type="transmembrane region" description="Helical" evidence="6">
    <location>
        <begin position="176"/>
        <end position="199"/>
    </location>
</feature>
<keyword evidence="2 6" id="KW-0812">Transmembrane</keyword>
<accession>A0A0D2FI85</accession>
<dbReference type="EMBL" id="KN847481">
    <property type="protein sequence ID" value="KIX01732.1"/>
    <property type="molecule type" value="Genomic_DNA"/>
</dbReference>
<dbReference type="GeneID" id="25297529"/>
<dbReference type="GO" id="GO:0005385">
    <property type="term" value="F:zinc ion transmembrane transporter activity"/>
    <property type="evidence" value="ECO:0007669"/>
    <property type="project" value="TreeGrafter"/>
</dbReference>
<dbReference type="VEuPathDB" id="FungiDB:Z518_09458"/>
<feature type="transmembrane region" description="Helical" evidence="6">
    <location>
        <begin position="258"/>
        <end position="280"/>
    </location>
</feature>
<dbReference type="STRING" id="1442369.A0A0D2FI85"/>
<feature type="transmembrane region" description="Helical" evidence="6">
    <location>
        <begin position="539"/>
        <end position="556"/>
    </location>
</feature>
<feature type="transmembrane region" description="Helical" evidence="6">
    <location>
        <begin position="495"/>
        <end position="518"/>
    </location>
</feature>
<dbReference type="RefSeq" id="XP_013268868.1">
    <property type="nucleotide sequence ID" value="XM_013413414.1"/>
</dbReference>
<feature type="compositionally biased region" description="Polar residues" evidence="5">
    <location>
        <begin position="294"/>
        <end position="306"/>
    </location>
</feature>
<feature type="region of interest" description="Disordered" evidence="5">
    <location>
        <begin position="284"/>
        <end position="320"/>
    </location>
</feature>
<feature type="transmembrane region" description="Helical" evidence="6">
    <location>
        <begin position="403"/>
        <end position="422"/>
    </location>
</feature>
<sequence>MNCPSHVDDSLLHPTWNQSPPFLASDLTTRQDLSGRANSREHKYGDQANDGVSTYPMHELLEPCADTTKKRPVASLGGEELPRETIHRSLKGLYTSPPQLNDYFLGRVYHAAYFTLHILGTGCFLAVLLCGIKILADHCLGSAPSAAWPEPDSPLSKRAACATNNPGHAKDYNMPLHIGSVFIILFVSFSACAFPLIVLKLPFLRIPSLFLFAARHFGTGVLIATAFVHLLPTAFIMLGDDCLGEFWTSDYPAMPGTIALAAIFFVTIIEMVFTPVRSIVSSSLQQSREREQQAPSNSPTGCSQGTLGDRTPRGEVAQGSDVPMRSLGLLKGRSSSVGREVARMDEAQVLSIERERLGQRTAGATTGKQPEKARTALKLPGTRGLSIELTPEQKHQKAVMQCILLEVGILFHSIFIGMALGVSAGSEFVVLLIAIIFHQTFEGLALGSRIAAIEWRRKVFQPWIMALAYGCTTPFGQALGMILHTLYNPESETGLLMVGIMNAISSGLLIYASLVELLSEDFLSDESWRILRGKKRVNACLLLFAGAFGMSFVGGWA</sequence>
<evidence type="ECO:0000313" key="8">
    <source>
        <dbReference type="Proteomes" id="UP000053617"/>
    </source>
</evidence>
<name>A0A0D2FI85_9EURO</name>
<feature type="transmembrane region" description="Helical" evidence="6">
    <location>
        <begin position="428"/>
        <end position="451"/>
    </location>
</feature>
<keyword evidence="8" id="KW-1185">Reference proteome</keyword>
<dbReference type="AlphaFoldDB" id="A0A0D2FI85"/>
<evidence type="ECO:0000256" key="3">
    <source>
        <dbReference type="ARBA" id="ARBA00022989"/>
    </source>
</evidence>
<evidence type="ECO:0000256" key="5">
    <source>
        <dbReference type="SAM" id="MobiDB-lite"/>
    </source>
</evidence>
<dbReference type="Proteomes" id="UP000053617">
    <property type="component" value="Unassembled WGS sequence"/>
</dbReference>
<dbReference type="HOGENOM" id="CLU_027089_1_1_1"/>
<dbReference type="PANTHER" id="PTHR11040">
    <property type="entry name" value="ZINC/IRON TRANSPORTER"/>
    <property type="match status" value="1"/>
</dbReference>
<dbReference type="PANTHER" id="PTHR11040:SF55">
    <property type="entry name" value="MEMBRANE ZINC ION TRANSPORTER, PUTATIVE (AFU_ORTHOLOGUE AFUA_6G00470)-RELATED"/>
    <property type="match status" value="1"/>
</dbReference>
<feature type="transmembrane region" description="Helical" evidence="6">
    <location>
        <begin position="111"/>
        <end position="136"/>
    </location>
</feature>
<comment type="subcellular location">
    <subcellularLocation>
        <location evidence="1">Membrane</location>
        <topology evidence="1">Multi-pass membrane protein</topology>
    </subcellularLocation>
</comment>
<dbReference type="InterPro" id="IPR003689">
    <property type="entry name" value="ZIP"/>
</dbReference>
<keyword evidence="3 6" id="KW-1133">Transmembrane helix</keyword>
<feature type="transmembrane region" description="Helical" evidence="6">
    <location>
        <begin position="220"/>
        <end position="238"/>
    </location>
</feature>
<dbReference type="Pfam" id="PF02535">
    <property type="entry name" value="Zip"/>
    <property type="match status" value="1"/>
</dbReference>
<gene>
    <name evidence="7" type="ORF">Z518_09458</name>
</gene>
<evidence type="ECO:0000256" key="1">
    <source>
        <dbReference type="ARBA" id="ARBA00004141"/>
    </source>
</evidence>
<reference evidence="7 8" key="1">
    <citation type="submission" date="2015-01" db="EMBL/GenBank/DDBJ databases">
        <title>The Genome Sequence of Rhinocladiella mackenzie CBS 650.93.</title>
        <authorList>
            <consortium name="The Broad Institute Genomics Platform"/>
            <person name="Cuomo C."/>
            <person name="de Hoog S."/>
            <person name="Gorbushina A."/>
            <person name="Stielow B."/>
            <person name="Teixiera M."/>
            <person name="Abouelleil A."/>
            <person name="Chapman S.B."/>
            <person name="Priest M."/>
            <person name="Young S.K."/>
            <person name="Wortman J."/>
            <person name="Nusbaum C."/>
            <person name="Birren B."/>
        </authorList>
    </citation>
    <scope>NUCLEOTIDE SEQUENCE [LARGE SCALE GENOMIC DNA]</scope>
    <source>
        <strain evidence="7 8">CBS 650.93</strain>
    </source>
</reference>
<keyword evidence="4 6" id="KW-0472">Membrane</keyword>
<evidence type="ECO:0000256" key="6">
    <source>
        <dbReference type="SAM" id="Phobius"/>
    </source>
</evidence>
<evidence type="ECO:0000313" key="7">
    <source>
        <dbReference type="EMBL" id="KIX01732.1"/>
    </source>
</evidence>
<evidence type="ECO:0008006" key="9">
    <source>
        <dbReference type="Google" id="ProtNLM"/>
    </source>
</evidence>
<organism evidence="7 8">
    <name type="scientific">Rhinocladiella mackenziei CBS 650.93</name>
    <dbReference type="NCBI Taxonomy" id="1442369"/>
    <lineage>
        <taxon>Eukaryota</taxon>
        <taxon>Fungi</taxon>
        <taxon>Dikarya</taxon>
        <taxon>Ascomycota</taxon>
        <taxon>Pezizomycotina</taxon>
        <taxon>Eurotiomycetes</taxon>
        <taxon>Chaetothyriomycetidae</taxon>
        <taxon>Chaetothyriales</taxon>
        <taxon>Herpotrichiellaceae</taxon>
        <taxon>Rhinocladiella</taxon>
    </lineage>
</organism>
<evidence type="ECO:0000256" key="4">
    <source>
        <dbReference type="ARBA" id="ARBA00023136"/>
    </source>
</evidence>
<protein>
    <recommendedName>
        <fullName evidence="9">Plasma membrane zinc ion transporter</fullName>
    </recommendedName>
</protein>
<evidence type="ECO:0000256" key="2">
    <source>
        <dbReference type="ARBA" id="ARBA00022692"/>
    </source>
</evidence>
<dbReference type="OrthoDB" id="448280at2759"/>
<feature type="transmembrane region" description="Helical" evidence="6">
    <location>
        <begin position="463"/>
        <end position="483"/>
    </location>
</feature>